<evidence type="ECO:0000256" key="1">
    <source>
        <dbReference type="ARBA" id="ARBA00001966"/>
    </source>
</evidence>
<name>A0A7R8WPD3_9CRUS</name>
<organism evidence="14">
    <name type="scientific">Cyprideis torosa</name>
    <dbReference type="NCBI Taxonomy" id="163714"/>
    <lineage>
        <taxon>Eukaryota</taxon>
        <taxon>Metazoa</taxon>
        <taxon>Ecdysozoa</taxon>
        <taxon>Arthropoda</taxon>
        <taxon>Crustacea</taxon>
        <taxon>Oligostraca</taxon>
        <taxon>Ostracoda</taxon>
        <taxon>Podocopa</taxon>
        <taxon>Podocopida</taxon>
        <taxon>Cytherocopina</taxon>
        <taxon>Cytheroidea</taxon>
        <taxon>Cytherideidae</taxon>
        <taxon>Cyprideis</taxon>
    </lineage>
</organism>
<keyword evidence="11" id="KW-0413">Isomerase</keyword>
<dbReference type="SMART" id="SM00491">
    <property type="entry name" value="HELICc2"/>
    <property type="match status" value="1"/>
</dbReference>
<dbReference type="InterPro" id="IPR027417">
    <property type="entry name" value="P-loop_NTPase"/>
</dbReference>
<dbReference type="SMART" id="SM00488">
    <property type="entry name" value="DEXDc2"/>
    <property type="match status" value="1"/>
</dbReference>
<reference evidence="14" key="1">
    <citation type="submission" date="2020-11" db="EMBL/GenBank/DDBJ databases">
        <authorList>
            <person name="Tran Van P."/>
        </authorList>
    </citation>
    <scope>NUCLEOTIDE SEQUENCE</scope>
</reference>
<dbReference type="GO" id="GO:0046872">
    <property type="term" value="F:metal ion binding"/>
    <property type="evidence" value="ECO:0007669"/>
    <property type="project" value="UniProtKB-KW"/>
</dbReference>
<dbReference type="InterPro" id="IPR006555">
    <property type="entry name" value="ATP-dep_Helicase_C"/>
</dbReference>
<feature type="region of interest" description="Disordered" evidence="13">
    <location>
        <begin position="148"/>
        <end position="175"/>
    </location>
</feature>
<dbReference type="OrthoDB" id="267079at2759"/>
<dbReference type="Gene3D" id="3.40.50.300">
    <property type="entry name" value="P-loop containing nucleotide triphosphate hydrolases"/>
    <property type="match status" value="2"/>
</dbReference>
<evidence type="ECO:0000256" key="11">
    <source>
        <dbReference type="ARBA" id="ARBA00023235"/>
    </source>
</evidence>
<evidence type="ECO:0000256" key="8">
    <source>
        <dbReference type="ARBA" id="ARBA00022840"/>
    </source>
</evidence>
<evidence type="ECO:0000256" key="4">
    <source>
        <dbReference type="ARBA" id="ARBA00022723"/>
    </source>
</evidence>
<comment type="similarity">
    <text evidence="3">Belongs to the DEAD box helicase family. DEAH subfamily. DDX11/CHL1 sub-subfamily.</text>
</comment>
<comment type="cofactor">
    <cofactor evidence="1">
        <name>[4Fe-4S] cluster</name>
        <dbReference type="ChEBI" id="CHEBI:49883"/>
    </cofactor>
</comment>
<dbReference type="PANTHER" id="PTHR11472">
    <property type="entry name" value="DNA REPAIR DEAD HELICASE RAD3/XP-D SUBFAMILY MEMBER"/>
    <property type="match status" value="1"/>
</dbReference>
<dbReference type="InterPro" id="IPR014013">
    <property type="entry name" value="Helic_SF1/SF2_ATP-bd_DinG/Rad3"/>
</dbReference>
<dbReference type="Pfam" id="PF06733">
    <property type="entry name" value="DEAD_2"/>
    <property type="match status" value="1"/>
</dbReference>
<evidence type="ECO:0000256" key="10">
    <source>
        <dbReference type="ARBA" id="ARBA00023014"/>
    </source>
</evidence>
<dbReference type="PROSITE" id="PS51193">
    <property type="entry name" value="HELICASE_ATP_BIND_2"/>
    <property type="match status" value="1"/>
</dbReference>
<dbReference type="NCBIfam" id="TIGR00604">
    <property type="entry name" value="rad3"/>
    <property type="match status" value="1"/>
</dbReference>
<comment type="subcellular location">
    <subcellularLocation>
        <location evidence="2">Nucleus</location>
    </subcellularLocation>
</comment>
<evidence type="ECO:0000256" key="9">
    <source>
        <dbReference type="ARBA" id="ARBA00023004"/>
    </source>
</evidence>
<feature type="compositionally biased region" description="Basic and acidic residues" evidence="13">
    <location>
        <begin position="149"/>
        <end position="160"/>
    </location>
</feature>
<keyword evidence="8" id="KW-0067">ATP-binding</keyword>
<protein>
    <submittedName>
        <fullName evidence="14">Uncharacterized protein</fullName>
    </submittedName>
</protein>
<dbReference type="GO" id="GO:0005524">
    <property type="term" value="F:ATP binding"/>
    <property type="evidence" value="ECO:0007669"/>
    <property type="project" value="UniProtKB-KW"/>
</dbReference>
<dbReference type="CDD" id="cd18788">
    <property type="entry name" value="SF2_C_XPD"/>
    <property type="match status" value="1"/>
</dbReference>
<feature type="compositionally biased region" description="Acidic residues" evidence="13">
    <location>
        <begin position="161"/>
        <end position="175"/>
    </location>
</feature>
<dbReference type="GO" id="GO:0003677">
    <property type="term" value="F:DNA binding"/>
    <property type="evidence" value="ECO:0007669"/>
    <property type="project" value="InterPro"/>
</dbReference>
<keyword evidence="7" id="KW-0347">Helicase</keyword>
<dbReference type="SUPFAM" id="SSF52540">
    <property type="entry name" value="P-loop containing nucleoside triphosphate hydrolases"/>
    <property type="match status" value="1"/>
</dbReference>
<evidence type="ECO:0000256" key="12">
    <source>
        <dbReference type="ARBA" id="ARBA00023242"/>
    </source>
</evidence>
<proteinExistence type="inferred from homology"/>
<gene>
    <name evidence="14" type="ORF">CTOB1V02_LOCUS10121</name>
</gene>
<keyword evidence="10" id="KW-0411">Iron-sulfur</keyword>
<dbReference type="EMBL" id="OB664464">
    <property type="protein sequence ID" value="CAD7232284.1"/>
    <property type="molecule type" value="Genomic_DNA"/>
</dbReference>
<evidence type="ECO:0000256" key="13">
    <source>
        <dbReference type="SAM" id="MobiDB-lite"/>
    </source>
</evidence>
<feature type="region of interest" description="Disordered" evidence="13">
    <location>
        <begin position="259"/>
        <end position="290"/>
    </location>
</feature>
<evidence type="ECO:0000313" key="14">
    <source>
        <dbReference type="EMBL" id="CAD7232284.1"/>
    </source>
</evidence>
<keyword evidence="9" id="KW-0408">Iron</keyword>
<dbReference type="PANTHER" id="PTHR11472:SF41">
    <property type="entry name" value="ATP-DEPENDENT DNA HELICASE DDX11-RELATED"/>
    <property type="match status" value="1"/>
</dbReference>
<keyword evidence="6" id="KW-0378">Hydrolase</keyword>
<dbReference type="InterPro" id="IPR006554">
    <property type="entry name" value="Helicase-like_DEXD_c2"/>
</dbReference>
<dbReference type="GO" id="GO:0051536">
    <property type="term" value="F:iron-sulfur cluster binding"/>
    <property type="evidence" value="ECO:0007669"/>
    <property type="project" value="UniProtKB-KW"/>
</dbReference>
<dbReference type="GO" id="GO:0005634">
    <property type="term" value="C:nucleus"/>
    <property type="evidence" value="ECO:0007669"/>
    <property type="project" value="UniProtKB-SubCell"/>
</dbReference>
<dbReference type="InterPro" id="IPR045028">
    <property type="entry name" value="DinG/Rad3-like"/>
</dbReference>
<dbReference type="GO" id="GO:0016818">
    <property type="term" value="F:hydrolase activity, acting on acid anhydrides, in phosphorus-containing anhydrides"/>
    <property type="evidence" value="ECO:0007669"/>
    <property type="project" value="InterPro"/>
</dbReference>
<sequence length="910" mass="102816">MTLTEVPSLDPPPLQVPEKFPFPFTPYDIQEDFMKALFQALDQKKLAIFESPTGTGKSLSLICGALTWLQQYEERRKAYLEASIRSGLLSKAAYNAEDDWIAAAAREAKKHEAINAQQVLLSKINAEGKRLQNVLKIKDETHQIVYAEQSKEGDKKQRASDDDEECLDEDFDSDDESLRRLRDACEDSDQEDDAGNGNRAAVQIIYASRTHSQLSQFIREIQKMFKEVRVVPLASRGNLCINPEVNRLASHAAINDKCSHLRKGKKKETGAGSKEKPAKRRKKQQSGGCPFMSQHRLDVLQSQLLSQIGDIESLVQRGKQGQACPYYASRKAVEFAQVVAVPYQLLLHRPSREAVGLTLKKNIVIVDEAHNLLETMTNTHSPRVTGDQLCHSHSQLKQYRHRYASRLKPKNLIYLDHLIFTVAALIKTLGGSPDEDPKEQVSLSTGSDTSFTLTEFLREADLVDINIYKLTAFCERSRIAHKLHSFEAKYALNPEPEEAQETVKKEVRSSPLIFVVEFLRSLATLDEALLEKSKVIVSRNINLSKASFRCLLLDPTPLFEEVVRDARSVILAGGTMQPIEEFKDHLFDRCLRKCSPEEYDRVQIFSCGHVVPPTQLFACVLTKGPTGREFQFTFANRQDMNMLNELGAVLKNMSVMVPGGIVVFLASYDMENRVFTHLEKSGALKLIETKKKVFREPKDASNVEKILTEFDRRVRLTTGAMLFCVMGGKMSEGINFSDDLGRCVIVVGLPYPNKQSVELQEKMKYLDHSDLPGSLKGSQLYHNLCMKAVNQSIGRAIRHRDDYAQILLLDSRIRVLQFFEGCVLVKTSWKLRSSASSKTFDVLCIEVTETLNNSDPNFTNSEDSIPKEIVGFIHNDDVVLERQTHRLPTRPMEEELMRTPGLEKNETEVT</sequence>
<evidence type="ECO:0000256" key="3">
    <source>
        <dbReference type="ARBA" id="ARBA00008435"/>
    </source>
</evidence>
<dbReference type="GO" id="GO:0006139">
    <property type="term" value="P:nucleobase-containing compound metabolic process"/>
    <property type="evidence" value="ECO:0007669"/>
    <property type="project" value="InterPro"/>
</dbReference>
<dbReference type="GO" id="GO:0003678">
    <property type="term" value="F:DNA helicase activity"/>
    <property type="evidence" value="ECO:0007669"/>
    <property type="project" value="InterPro"/>
</dbReference>
<evidence type="ECO:0000256" key="5">
    <source>
        <dbReference type="ARBA" id="ARBA00022741"/>
    </source>
</evidence>
<evidence type="ECO:0000256" key="7">
    <source>
        <dbReference type="ARBA" id="ARBA00022806"/>
    </source>
</evidence>
<evidence type="ECO:0000256" key="6">
    <source>
        <dbReference type="ARBA" id="ARBA00022801"/>
    </source>
</evidence>
<accession>A0A7R8WPD3</accession>
<dbReference type="GO" id="GO:0034085">
    <property type="term" value="P:establishment of sister chromatid cohesion"/>
    <property type="evidence" value="ECO:0007669"/>
    <property type="project" value="TreeGrafter"/>
</dbReference>
<dbReference type="InterPro" id="IPR010614">
    <property type="entry name" value="RAD3-like_helicase_DEAD"/>
</dbReference>
<feature type="compositionally biased region" description="Basic and acidic residues" evidence="13">
    <location>
        <begin position="267"/>
        <end position="276"/>
    </location>
</feature>
<dbReference type="AlphaFoldDB" id="A0A7R8WPD3"/>
<dbReference type="Pfam" id="PF13307">
    <property type="entry name" value="Helicase_C_2"/>
    <property type="match status" value="1"/>
</dbReference>
<evidence type="ECO:0000256" key="2">
    <source>
        <dbReference type="ARBA" id="ARBA00004123"/>
    </source>
</evidence>
<keyword evidence="5" id="KW-0547">Nucleotide-binding</keyword>
<keyword evidence="12" id="KW-0539">Nucleus</keyword>
<keyword evidence="4" id="KW-0479">Metal-binding</keyword>
<dbReference type="InterPro" id="IPR013020">
    <property type="entry name" value="Rad3/Chl1-like"/>
</dbReference>